<feature type="compositionally biased region" description="Basic and acidic residues" evidence="1">
    <location>
        <begin position="228"/>
        <end position="242"/>
    </location>
</feature>
<organism evidence="2 3">
    <name type="scientific">Recurvomyces mirabilis</name>
    <dbReference type="NCBI Taxonomy" id="574656"/>
    <lineage>
        <taxon>Eukaryota</taxon>
        <taxon>Fungi</taxon>
        <taxon>Dikarya</taxon>
        <taxon>Ascomycota</taxon>
        <taxon>Pezizomycotina</taxon>
        <taxon>Dothideomycetes</taxon>
        <taxon>Dothideomycetidae</taxon>
        <taxon>Mycosphaerellales</taxon>
        <taxon>Teratosphaeriaceae</taxon>
        <taxon>Recurvomyces</taxon>
    </lineage>
</organism>
<feature type="compositionally biased region" description="Basic and acidic residues" evidence="1">
    <location>
        <begin position="18"/>
        <end position="36"/>
    </location>
</feature>
<comment type="caution">
    <text evidence="2">The sequence shown here is derived from an EMBL/GenBank/DDBJ whole genome shotgun (WGS) entry which is preliminary data.</text>
</comment>
<feature type="compositionally biased region" description="Basic residues" evidence="1">
    <location>
        <begin position="243"/>
        <end position="255"/>
    </location>
</feature>
<feature type="region of interest" description="Disordered" evidence="1">
    <location>
        <begin position="1"/>
        <end position="45"/>
    </location>
</feature>
<dbReference type="Proteomes" id="UP001274830">
    <property type="component" value="Unassembled WGS sequence"/>
</dbReference>
<reference evidence="2" key="1">
    <citation type="submission" date="2023-07" db="EMBL/GenBank/DDBJ databases">
        <title>Black Yeasts Isolated from many extreme environments.</title>
        <authorList>
            <person name="Coleine C."/>
            <person name="Stajich J.E."/>
            <person name="Selbmann L."/>
        </authorList>
    </citation>
    <scope>NUCLEOTIDE SEQUENCE</scope>
    <source>
        <strain evidence="2">CCFEE 5485</strain>
    </source>
</reference>
<evidence type="ECO:0000313" key="3">
    <source>
        <dbReference type="Proteomes" id="UP001274830"/>
    </source>
</evidence>
<evidence type="ECO:0000313" key="2">
    <source>
        <dbReference type="EMBL" id="KAK3672797.1"/>
    </source>
</evidence>
<feature type="region of interest" description="Disordered" evidence="1">
    <location>
        <begin position="228"/>
        <end position="255"/>
    </location>
</feature>
<sequence>MIDDDSLPATSCGPDQNESDHEGFHDQEGSHDHRDEDMEDGNSHWGAMRAEGESWILPSMIVAPRRDVGHRVVRWPTLRDIEKDIEPGFVADGAGFGVSRGELASSVIGAGMNEPKGEMKMKKDMNVNRARAGRADAQREARAESDRRDRIAELTPWLEILGIDPSDHQASLSTNPRKDAQFEPGFVEHCRETFLTRYKGFPVDLEHKWTKMPVGCLMSGAEYIDIRSRDGGERAREVGGTKKKEKREKRERRCE</sequence>
<gene>
    <name evidence="2" type="ORF">LTR78_007383</name>
</gene>
<keyword evidence="3" id="KW-1185">Reference proteome</keyword>
<name>A0AAE1BYK9_9PEZI</name>
<evidence type="ECO:0000256" key="1">
    <source>
        <dbReference type="SAM" id="MobiDB-lite"/>
    </source>
</evidence>
<protein>
    <submittedName>
        <fullName evidence="2">Uncharacterized protein</fullName>
    </submittedName>
</protein>
<accession>A0AAE1BYK9</accession>
<proteinExistence type="predicted"/>
<dbReference type="AlphaFoldDB" id="A0AAE1BYK9"/>
<dbReference type="EMBL" id="JAUTXT010000030">
    <property type="protein sequence ID" value="KAK3672797.1"/>
    <property type="molecule type" value="Genomic_DNA"/>
</dbReference>